<accession>A0ABD1JA70</accession>
<dbReference type="AlphaFoldDB" id="A0ABD1JA70"/>
<evidence type="ECO:0000313" key="4">
    <source>
        <dbReference type="EMBL" id="KAL2084088.1"/>
    </source>
</evidence>
<keyword evidence="2" id="KW-1133">Transmembrane helix</keyword>
<dbReference type="SUPFAM" id="SSF48726">
    <property type="entry name" value="Immunoglobulin"/>
    <property type="match status" value="2"/>
</dbReference>
<feature type="domain" description="Ig-like" evidence="3">
    <location>
        <begin position="87"/>
        <end position="189"/>
    </location>
</feature>
<dbReference type="InterPro" id="IPR007110">
    <property type="entry name" value="Ig-like_dom"/>
</dbReference>
<feature type="region of interest" description="Disordered" evidence="1">
    <location>
        <begin position="231"/>
        <end position="269"/>
    </location>
</feature>
<evidence type="ECO:0000256" key="1">
    <source>
        <dbReference type="SAM" id="MobiDB-lite"/>
    </source>
</evidence>
<evidence type="ECO:0000259" key="3">
    <source>
        <dbReference type="PROSITE" id="PS50835"/>
    </source>
</evidence>
<dbReference type="Pfam" id="PF07654">
    <property type="entry name" value="C1-set"/>
    <property type="match status" value="1"/>
</dbReference>
<keyword evidence="2" id="KW-0472">Membrane</keyword>
<feature type="compositionally biased region" description="Polar residues" evidence="1">
    <location>
        <begin position="232"/>
        <end position="252"/>
    </location>
</feature>
<evidence type="ECO:0000313" key="5">
    <source>
        <dbReference type="Proteomes" id="UP001591681"/>
    </source>
</evidence>
<dbReference type="Proteomes" id="UP001591681">
    <property type="component" value="Unassembled WGS sequence"/>
</dbReference>
<comment type="caution">
    <text evidence="4">The sequence shown here is derived from an EMBL/GenBank/DDBJ whole genome shotgun (WGS) entry which is preliminary data.</text>
</comment>
<name>A0ABD1JA70_9TELE</name>
<keyword evidence="5" id="KW-1185">Reference proteome</keyword>
<feature type="transmembrane region" description="Helical" evidence="2">
    <location>
        <begin position="202"/>
        <end position="222"/>
    </location>
</feature>
<keyword evidence="2" id="KW-0812">Transmembrane</keyword>
<proteinExistence type="predicted"/>
<dbReference type="InterPro" id="IPR003597">
    <property type="entry name" value="Ig_C1-set"/>
</dbReference>
<sequence length="279" mass="31015">MVCNDTFIRWIKVAVNGATFLDTGCKQNCRISHQSVGESRIELTVRQVTKEDKGRYYCIKNNSKTPDIRGKGTFLHIADAGHSINRTEVNLLTEFSGSSQMLEYSRPVVLYCLVTGLVSPNINITWHSNQRHLEAGQTWLSDATEGFTAGSRLEVNVTTGKDSQNAEGQREEWWCELHQGNFTFKSSMSSLHAHSEPDWCPVVLYSAVAVLLLCVLSLVLLASHWVPYSRTGGESSVNTNIQPPQDDTSSGVGLQDSLPLTPRRRPNNPDVEVYSVLKC</sequence>
<gene>
    <name evidence="4" type="ORF">ACEWY4_019606</name>
</gene>
<dbReference type="InterPro" id="IPR013783">
    <property type="entry name" value="Ig-like_fold"/>
</dbReference>
<dbReference type="PROSITE" id="PS50835">
    <property type="entry name" value="IG_LIKE"/>
    <property type="match status" value="1"/>
</dbReference>
<dbReference type="InterPro" id="IPR036179">
    <property type="entry name" value="Ig-like_dom_sf"/>
</dbReference>
<reference evidence="4 5" key="1">
    <citation type="submission" date="2024-09" db="EMBL/GenBank/DDBJ databases">
        <title>A chromosome-level genome assembly of Gray's grenadier anchovy, Coilia grayii.</title>
        <authorList>
            <person name="Fu Z."/>
        </authorList>
    </citation>
    <scope>NUCLEOTIDE SEQUENCE [LARGE SCALE GENOMIC DNA]</scope>
    <source>
        <strain evidence="4">G4</strain>
        <tissue evidence="4">Muscle</tissue>
    </source>
</reference>
<organism evidence="4 5">
    <name type="scientific">Coilia grayii</name>
    <name type="common">Gray's grenadier anchovy</name>
    <dbReference type="NCBI Taxonomy" id="363190"/>
    <lineage>
        <taxon>Eukaryota</taxon>
        <taxon>Metazoa</taxon>
        <taxon>Chordata</taxon>
        <taxon>Craniata</taxon>
        <taxon>Vertebrata</taxon>
        <taxon>Euteleostomi</taxon>
        <taxon>Actinopterygii</taxon>
        <taxon>Neopterygii</taxon>
        <taxon>Teleostei</taxon>
        <taxon>Clupei</taxon>
        <taxon>Clupeiformes</taxon>
        <taxon>Clupeoidei</taxon>
        <taxon>Engraulidae</taxon>
        <taxon>Coilinae</taxon>
        <taxon>Coilia</taxon>
    </lineage>
</organism>
<protein>
    <recommendedName>
        <fullName evidence="3">Ig-like domain-containing protein</fullName>
    </recommendedName>
</protein>
<dbReference type="EMBL" id="JBHFQA010000017">
    <property type="protein sequence ID" value="KAL2084088.1"/>
    <property type="molecule type" value="Genomic_DNA"/>
</dbReference>
<evidence type="ECO:0000256" key="2">
    <source>
        <dbReference type="SAM" id="Phobius"/>
    </source>
</evidence>
<dbReference type="Gene3D" id="2.60.40.10">
    <property type="entry name" value="Immunoglobulins"/>
    <property type="match status" value="2"/>
</dbReference>